<evidence type="ECO:0000313" key="15">
    <source>
        <dbReference type="Proteomes" id="UP000823912"/>
    </source>
</evidence>
<evidence type="ECO:0000256" key="6">
    <source>
        <dbReference type="ARBA" id="ARBA00022763"/>
    </source>
</evidence>
<comment type="function">
    <text evidence="13">Endonuclease that resolves Holliday junction intermediates in genetic recombination. Cleaves mobile four-strand junctions by introducing symmetrical nicks in paired strands. Promotes annealing of linear ssDNA with homologous dsDNA. Required for DNA repair, homologous recombination and chromosome segregation.</text>
</comment>
<evidence type="ECO:0000256" key="1">
    <source>
        <dbReference type="ARBA" id="ARBA00004496"/>
    </source>
</evidence>
<keyword evidence="4 13" id="KW-0479">Metal-binding</keyword>
<evidence type="ECO:0000256" key="8">
    <source>
        <dbReference type="ARBA" id="ARBA00022842"/>
    </source>
</evidence>
<dbReference type="InterPro" id="IPR011856">
    <property type="entry name" value="tRNA_endonuc-like_dom_sf"/>
</dbReference>
<evidence type="ECO:0000256" key="9">
    <source>
        <dbReference type="ARBA" id="ARBA00023172"/>
    </source>
</evidence>
<keyword evidence="3 13" id="KW-0540">Nuclease</keyword>
<sequence length="179" mass="20697">MATWNSRGLRGSSLEEFVNRTNETYAANGLALIQKVPTPITPIRIDKESRHITLAYFDKKSTVDYIGAVQGIPVCFDAKECHADTFPLQNIHEHQMDFMKAFEGQKGVAFFLLYFTRRDIYYYLTYREAATFWDRAKAGGRKSFRVEELDPTYFFRGQGGFFIPYLEMLQKDLDSRADG</sequence>
<feature type="binding site" evidence="13">
    <location>
        <position position="62"/>
    </location>
    <ligand>
        <name>Mg(2+)</name>
        <dbReference type="ChEBI" id="CHEBI:18420"/>
    </ligand>
</feature>
<dbReference type="GO" id="GO:0000287">
    <property type="term" value="F:magnesium ion binding"/>
    <property type="evidence" value="ECO:0007669"/>
    <property type="project" value="UniProtKB-UniRule"/>
</dbReference>
<dbReference type="PIRSF" id="PIRSF037785">
    <property type="entry name" value="RecU"/>
    <property type="match status" value="1"/>
</dbReference>
<accession>A0A9D1EBW6</accession>
<feature type="binding site" evidence="13">
    <location>
        <position position="64"/>
    </location>
    <ligand>
        <name>Mg(2+)</name>
        <dbReference type="ChEBI" id="CHEBI:18420"/>
    </ligand>
</feature>
<protein>
    <recommendedName>
        <fullName evidence="12 13">Holliday junction resolvase RecU</fullName>
        <ecNumber evidence="13">3.1.21.10</ecNumber>
    </recommendedName>
    <alternativeName>
        <fullName evidence="13">Recombination protein U homolog</fullName>
    </alternativeName>
</protein>
<proteinExistence type="inferred from homology"/>
<dbReference type="GO" id="GO:0008821">
    <property type="term" value="F:crossover junction DNA endonuclease activity"/>
    <property type="evidence" value="ECO:0007669"/>
    <property type="project" value="UniProtKB-EC"/>
</dbReference>
<comment type="subcellular location">
    <subcellularLocation>
        <location evidence="1 13">Cytoplasm</location>
    </subcellularLocation>
</comment>
<name>A0A9D1EBW6_9FIRM</name>
<evidence type="ECO:0000256" key="7">
    <source>
        <dbReference type="ARBA" id="ARBA00022801"/>
    </source>
</evidence>
<evidence type="ECO:0000256" key="3">
    <source>
        <dbReference type="ARBA" id="ARBA00022722"/>
    </source>
</evidence>
<keyword evidence="9 13" id="KW-0233">DNA recombination</keyword>
<reference evidence="14" key="2">
    <citation type="journal article" date="2021" name="PeerJ">
        <title>Extensive microbial diversity within the chicken gut microbiome revealed by metagenomics and culture.</title>
        <authorList>
            <person name="Gilroy R."/>
            <person name="Ravi A."/>
            <person name="Getino M."/>
            <person name="Pursley I."/>
            <person name="Horton D.L."/>
            <person name="Alikhan N.F."/>
            <person name="Baker D."/>
            <person name="Gharbi K."/>
            <person name="Hall N."/>
            <person name="Watson M."/>
            <person name="Adriaenssens E.M."/>
            <person name="Foster-Nyarko E."/>
            <person name="Jarju S."/>
            <person name="Secka A."/>
            <person name="Antonio M."/>
            <person name="Oren A."/>
            <person name="Chaudhuri R.R."/>
            <person name="La Ragione R."/>
            <person name="Hildebrand F."/>
            <person name="Pallen M.J."/>
        </authorList>
    </citation>
    <scope>NUCLEOTIDE SEQUENCE</scope>
    <source>
        <strain evidence="14">ChiSjej5B23-6657</strain>
    </source>
</reference>
<dbReference type="Proteomes" id="UP000823912">
    <property type="component" value="Unassembled WGS sequence"/>
</dbReference>
<comment type="catalytic activity">
    <reaction evidence="13">
        <text>Endonucleolytic cleavage at a junction such as a reciprocal single-stranded crossover between two homologous DNA duplexes (Holliday junction).</text>
        <dbReference type="EC" id="3.1.21.10"/>
    </reaction>
</comment>
<dbReference type="GO" id="GO:0005737">
    <property type="term" value="C:cytoplasm"/>
    <property type="evidence" value="ECO:0007669"/>
    <property type="project" value="UniProtKB-SubCell"/>
</dbReference>
<dbReference type="InterPro" id="IPR004612">
    <property type="entry name" value="Resolv_RecU"/>
</dbReference>
<dbReference type="GO" id="GO:0006281">
    <property type="term" value="P:DNA repair"/>
    <property type="evidence" value="ECO:0007669"/>
    <property type="project" value="UniProtKB-UniRule"/>
</dbReference>
<dbReference type="GO" id="GO:0006310">
    <property type="term" value="P:DNA recombination"/>
    <property type="evidence" value="ECO:0007669"/>
    <property type="project" value="UniProtKB-UniRule"/>
</dbReference>
<comment type="caution">
    <text evidence="14">The sequence shown here is derived from an EMBL/GenBank/DDBJ whole genome shotgun (WGS) entry which is preliminary data.</text>
</comment>
<dbReference type="InterPro" id="IPR011335">
    <property type="entry name" value="Restrct_endonuc-II-like"/>
</dbReference>
<feature type="binding site" evidence="13">
    <location>
        <position position="77"/>
    </location>
    <ligand>
        <name>Mg(2+)</name>
        <dbReference type="ChEBI" id="CHEBI:18420"/>
    </ligand>
</feature>
<evidence type="ECO:0000256" key="4">
    <source>
        <dbReference type="ARBA" id="ARBA00022723"/>
    </source>
</evidence>
<evidence type="ECO:0000256" key="5">
    <source>
        <dbReference type="ARBA" id="ARBA00022759"/>
    </source>
</evidence>
<dbReference type="EMBL" id="DVHM01000189">
    <property type="protein sequence ID" value="HIR71849.1"/>
    <property type="molecule type" value="Genomic_DNA"/>
</dbReference>
<dbReference type="GO" id="GO:0003676">
    <property type="term" value="F:nucleic acid binding"/>
    <property type="evidence" value="ECO:0007669"/>
    <property type="project" value="InterPro"/>
</dbReference>
<keyword evidence="7 13" id="KW-0378">Hydrolase</keyword>
<evidence type="ECO:0000256" key="13">
    <source>
        <dbReference type="HAMAP-Rule" id="MF_00130"/>
    </source>
</evidence>
<comment type="cofactor">
    <cofactor evidence="13">
        <name>Mg(2+)</name>
        <dbReference type="ChEBI" id="CHEBI:18420"/>
    </cofactor>
    <text evidence="13">Binds 1 Mg(2+) ion per subunit.</text>
</comment>
<keyword evidence="6 13" id="KW-0227">DNA damage</keyword>
<dbReference type="GO" id="GO:0007059">
    <property type="term" value="P:chromosome segregation"/>
    <property type="evidence" value="ECO:0007669"/>
    <property type="project" value="UniProtKB-UniRule"/>
</dbReference>
<feature type="binding site" evidence="13">
    <location>
        <position position="95"/>
    </location>
    <ligand>
        <name>Mg(2+)</name>
        <dbReference type="ChEBI" id="CHEBI:18420"/>
    </ligand>
</feature>
<keyword evidence="10 13" id="KW-0234">DNA repair</keyword>
<dbReference type="Pfam" id="PF03838">
    <property type="entry name" value="RecU"/>
    <property type="match status" value="1"/>
</dbReference>
<dbReference type="AlphaFoldDB" id="A0A9D1EBW6"/>
<gene>
    <name evidence="13" type="primary">recU</name>
    <name evidence="14" type="ORF">IAA55_11305</name>
</gene>
<evidence type="ECO:0000313" key="14">
    <source>
        <dbReference type="EMBL" id="HIR71849.1"/>
    </source>
</evidence>
<dbReference type="EC" id="3.1.21.10" evidence="13"/>
<evidence type="ECO:0000256" key="11">
    <source>
        <dbReference type="ARBA" id="ARBA00023447"/>
    </source>
</evidence>
<evidence type="ECO:0000256" key="12">
    <source>
        <dbReference type="ARBA" id="ARBA00029523"/>
    </source>
</evidence>
<dbReference type="HAMAP" id="MF_00130">
    <property type="entry name" value="RecU"/>
    <property type="match status" value="1"/>
</dbReference>
<dbReference type="Gene3D" id="3.40.1350.10">
    <property type="match status" value="1"/>
</dbReference>
<comment type="similarity">
    <text evidence="11 13">Belongs to the RecU family.</text>
</comment>
<dbReference type="CDD" id="cd22354">
    <property type="entry name" value="RecU-like"/>
    <property type="match status" value="1"/>
</dbReference>
<keyword evidence="8 13" id="KW-0460">Magnesium</keyword>
<organism evidence="14 15">
    <name type="scientific">Candidatus Pullilachnospira gallistercoris</name>
    <dbReference type="NCBI Taxonomy" id="2840911"/>
    <lineage>
        <taxon>Bacteria</taxon>
        <taxon>Bacillati</taxon>
        <taxon>Bacillota</taxon>
        <taxon>Clostridia</taxon>
        <taxon>Lachnospirales</taxon>
        <taxon>Lachnospiraceae</taxon>
        <taxon>Lachnospiraceae incertae sedis</taxon>
        <taxon>Candidatus Pullilachnospira</taxon>
    </lineage>
</organism>
<evidence type="ECO:0000256" key="2">
    <source>
        <dbReference type="ARBA" id="ARBA00022490"/>
    </source>
</evidence>
<feature type="site" description="Transition state stabilizer" evidence="13">
    <location>
        <position position="79"/>
    </location>
</feature>
<evidence type="ECO:0000256" key="10">
    <source>
        <dbReference type="ARBA" id="ARBA00023204"/>
    </source>
</evidence>
<dbReference type="SUPFAM" id="SSF52980">
    <property type="entry name" value="Restriction endonuclease-like"/>
    <property type="match status" value="1"/>
</dbReference>
<keyword evidence="2 13" id="KW-0963">Cytoplasm</keyword>
<keyword evidence="5 13" id="KW-0255">Endonuclease</keyword>
<reference evidence="14" key="1">
    <citation type="submission" date="2020-10" db="EMBL/GenBank/DDBJ databases">
        <authorList>
            <person name="Gilroy R."/>
        </authorList>
    </citation>
    <scope>NUCLEOTIDE SEQUENCE</scope>
    <source>
        <strain evidence="14">ChiSjej5B23-6657</strain>
    </source>
</reference>